<evidence type="ECO:0000313" key="3">
    <source>
        <dbReference type="Proteomes" id="UP000249248"/>
    </source>
</evidence>
<feature type="compositionally biased region" description="Polar residues" evidence="1">
    <location>
        <begin position="60"/>
        <end position="77"/>
    </location>
</feature>
<name>A0A2W1NCG3_9FLAO</name>
<feature type="compositionally biased region" description="Polar residues" evidence="1">
    <location>
        <begin position="36"/>
        <end position="48"/>
    </location>
</feature>
<dbReference type="AlphaFoldDB" id="A0A2W1NCG3"/>
<protein>
    <submittedName>
        <fullName evidence="2">Uncharacterized protein</fullName>
    </submittedName>
</protein>
<keyword evidence="3" id="KW-1185">Reference proteome</keyword>
<feature type="region of interest" description="Disordered" evidence="1">
    <location>
        <begin position="1"/>
        <end position="77"/>
    </location>
</feature>
<feature type="compositionally biased region" description="Basic residues" evidence="1">
    <location>
        <begin position="1"/>
        <end position="31"/>
    </location>
</feature>
<dbReference type="EMBL" id="QKSB01000005">
    <property type="protein sequence ID" value="PZE17055.1"/>
    <property type="molecule type" value="Genomic_DNA"/>
</dbReference>
<accession>A0A2W1NCG3</accession>
<dbReference type="Proteomes" id="UP000249248">
    <property type="component" value="Unassembled WGS sequence"/>
</dbReference>
<gene>
    <name evidence="2" type="ORF">DNU06_09930</name>
</gene>
<comment type="caution">
    <text evidence="2">The sequence shown here is derived from an EMBL/GenBank/DDBJ whole genome shotgun (WGS) entry which is preliminary data.</text>
</comment>
<organism evidence="2 3">
    <name type="scientific">Putridiphycobacter roseus</name>
    <dbReference type="NCBI Taxonomy" id="2219161"/>
    <lineage>
        <taxon>Bacteria</taxon>
        <taxon>Pseudomonadati</taxon>
        <taxon>Bacteroidota</taxon>
        <taxon>Flavobacteriia</taxon>
        <taxon>Flavobacteriales</taxon>
        <taxon>Crocinitomicaceae</taxon>
        <taxon>Putridiphycobacter</taxon>
    </lineage>
</organism>
<proteinExistence type="predicted"/>
<evidence type="ECO:0000256" key="1">
    <source>
        <dbReference type="SAM" id="MobiDB-lite"/>
    </source>
</evidence>
<reference evidence="2 3" key="1">
    <citation type="submission" date="2018-06" db="EMBL/GenBank/DDBJ databases">
        <title>The draft genome sequence of Crocinitomix sp. SM1701.</title>
        <authorList>
            <person name="Zhang X."/>
        </authorList>
    </citation>
    <scope>NUCLEOTIDE SEQUENCE [LARGE SCALE GENOMIC DNA]</scope>
    <source>
        <strain evidence="2 3">SM1701</strain>
    </source>
</reference>
<evidence type="ECO:0000313" key="2">
    <source>
        <dbReference type="EMBL" id="PZE17055.1"/>
    </source>
</evidence>
<sequence length="115" mass="12938">MRSNKKTKHPKAKRSKQTQLRSNKKTKHPKAKRSEQTQIAQQSKNTNHPKAKRSEPPPIAQQSKNKASNPQFRSGSGLSVLDVRTNLRSQAASITLVTVAFMGNGKMLTFFKHFL</sequence>